<name>A0A248JNI1_9PROT</name>
<proteinExistence type="inferred from homology"/>
<evidence type="ECO:0000256" key="1">
    <source>
        <dbReference type="ARBA" id="ARBA00004571"/>
    </source>
</evidence>
<dbReference type="Pfam" id="PF00593">
    <property type="entry name" value="TonB_dep_Rec_b-barrel"/>
    <property type="match status" value="1"/>
</dbReference>
<sequence>MKRFITDPQRIEALRRGRRDHAGAETKKGYWGMKRMMGRRTAKRGNGLTRAALAGASLWILAGVMPGTAGAVDVAGADDALDEIVITAHKLGIGETRANSIVDAEAIKELPPGLDPLKMINRVPGVLVGSSDAMTGSFSMRLSMRGLNKEQIGVSVDGIPNGSTLSNGGTMPSRLVDGGNLERISVSQSAGEIGTPSNQALGGYIDFQSRDPAATAGGAAELSGGDVGYRRAFARLDTGEIARGLTAYVSYSHEQLNTWPGAQSGESKRDHVDFKMVKEFDNGAKVKASFSYNNLSDNDYDAVALRAVSAPFYKANFETNPNTDGLTDAWTGDPNIDQNNRKTRGIDSREYFSHIDISTPLTDTISFSVKPYYHHEEGAGWFYVPYVQLPANGQLYSAVAPGGKATGTVQECYANQYAHTASGALIPVAAVTYPGGTSAASLKAAGCPAAAKYQMNPASQWGAREASRRKGGYEMDREGGLSELKGTIGDNQELRAGIWVEHIDRAKTRNWYKVTDPKISDDYSDSGLYSITQDRHYASDTHMYYGQYKLRFLDSKAEVSAGLTYQDFDETYRSPVEFAGTRELSVHSDVLPKVGLLYHLTDSLELFASGSQNFSALPDSVFEGTAAIDSKKGIQPETSTNYDVGARWALGNFGVSVQGYWIDYDNRISIQNGNPDGDIFSRDATTTFLNQGGITSRGVELTATAQFGSVDLYGNYAFNDAFYKVATPAEGIAKGDPVLGQPRHSLYGEVGWRPIDPLRLMVNARYVGRQAGTYGAVQNTVVAGGPAYYPREYMPAYTLVGLSATYRLDDSWTGPLHDTEIAVNIDNLFDQHYLAGIGMELTTSNPLTSGRYFLGSPRTFVVTLRTKY</sequence>
<protein>
    <recommendedName>
        <fullName evidence="18">TonB-dependent receptor</fullName>
    </recommendedName>
</protein>
<evidence type="ECO:0000313" key="17">
    <source>
        <dbReference type="Proteomes" id="UP000197153"/>
    </source>
</evidence>
<dbReference type="InterPro" id="IPR012910">
    <property type="entry name" value="Plug_dom"/>
</dbReference>
<keyword evidence="2 12" id="KW-0813">Transport</keyword>
<dbReference type="InterPro" id="IPR036942">
    <property type="entry name" value="Beta-barrel_TonB_sf"/>
</dbReference>
<keyword evidence="5 12" id="KW-0812">Transmembrane</keyword>
<evidence type="ECO:0008006" key="18">
    <source>
        <dbReference type="Google" id="ProtNLM"/>
    </source>
</evidence>
<accession>A0A248JNI1</accession>
<evidence type="ECO:0000256" key="6">
    <source>
        <dbReference type="ARBA" id="ARBA00022729"/>
    </source>
</evidence>
<dbReference type="Gene3D" id="2.170.130.10">
    <property type="entry name" value="TonB-dependent receptor, plug domain"/>
    <property type="match status" value="1"/>
</dbReference>
<evidence type="ECO:0000256" key="11">
    <source>
        <dbReference type="ARBA" id="ARBA00023237"/>
    </source>
</evidence>
<dbReference type="SUPFAM" id="SSF56935">
    <property type="entry name" value="Porins"/>
    <property type="match status" value="1"/>
</dbReference>
<feature type="domain" description="TonB-dependent receptor-like beta-barrel" evidence="14">
    <location>
        <begin position="420"/>
        <end position="828"/>
    </location>
</feature>
<evidence type="ECO:0000259" key="15">
    <source>
        <dbReference type="Pfam" id="PF07715"/>
    </source>
</evidence>
<keyword evidence="6" id="KW-0732">Signal</keyword>
<dbReference type="GO" id="GO:0015344">
    <property type="term" value="F:siderophore uptake transmembrane transporter activity"/>
    <property type="evidence" value="ECO:0007669"/>
    <property type="project" value="TreeGrafter"/>
</dbReference>
<evidence type="ECO:0000256" key="12">
    <source>
        <dbReference type="PROSITE-ProRule" id="PRU01360"/>
    </source>
</evidence>
<evidence type="ECO:0000256" key="5">
    <source>
        <dbReference type="ARBA" id="ARBA00022692"/>
    </source>
</evidence>
<dbReference type="Pfam" id="PF07715">
    <property type="entry name" value="Plug"/>
    <property type="match status" value="1"/>
</dbReference>
<dbReference type="GO" id="GO:0009279">
    <property type="term" value="C:cell outer membrane"/>
    <property type="evidence" value="ECO:0007669"/>
    <property type="project" value="UniProtKB-SubCell"/>
</dbReference>
<comment type="subcellular location">
    <subcellularLocation>
        <location evidence="1 12">Cell outer membrane</location>
        <topology evidence="1 12">Multi-pass membrane protein</topology>
    </subcellularLocation>
</comment>
<dbReference type="Gene3D" id="2.40.170.20">
    <property type="entry name" value="TonB-dependent receptor, beta-barrel domain"/>
    <property type="match status" value="1"/>
</dbReference>
<keyword evidence="4" id="KW-0410">Iron transport</keyword>
<dbReference type="KEGG" id="nao:Y958_05120"/>
<evidence type="ECO:0000256" key="3">
    <source>
        <dbReference type="ARBA" id="ARBA00022452"/>
    </source>
</evidence>
<gene>
    <name evidence="16" type="ORF">Y958_05120</name>
</gene>
<feature type="domain" description="TonB-dependent receptor plug" evidence="15">
    <location>
        <begin position="98"/>
        <end position="192"/>
    </location>
</feature>
<evidence type="ECO:0000256" key="9">
    <source>
        <dbReference type="ARBA" id="ARBA00023077"/>
    </source>
</evidence>
<keyword evidence="17" id="KW-1185">Reference proteome</keyword>
<evidence type="ECO:0000259" key="14">
    <source>
        <dbReference type="Pfam" id="PF00593"/>
    </source>
</evidence>
<keyword evidence="7" id="KW-0408">Iron</keyword>
<comment type="similarity">
    <text evidence="12 13">Belongs to the TonB-dependent receptor family.</text>
</comment>
<dbReference type="Proteomes" id="UP000197153">
    <property type="component" value="Chromosome 1"/>
</dbReference>
<evidence type="ECO:0000313" key="16">
    <source>
        <dbReference type="EMBL" id="ASG20267.1"/>
    </source>
</evidence>
<dbReference type="EMBL" id="CP022110">
    <property type="protein sequence ID" value="ASG20267.1"/>
    <property type="molecule type" value="Genomic_DNA"/>
</dbReference>
<evidence type="ECO:0000256" key="4">
    <source>
        <dbReference type="ARBA" id="ARBA00022496"/>
    </source>
</evidence>
<evidence type="ECO:0000256" key="7">
    <source>
        <dbReference type="ARBA" id="ARBA00023004"/>
    </source>
</evidence>
<keyword evidence="10 12" id="KW-0472">Membrane</keyword>
<dbReference type="InterPro" id="IPR000531">
    <property type="entry name" value="Beta-barrel_TonB"/>
</dbReference>
<dbReference type="AlphaFoldDB" id="A0A248JNI1"/>
<keyword evidence="3 12" id="KW-1134">Transmembrane beta strand</keyword>
<evidence type="ECO:0000256" key="13">
    <source>
        <dbReference type="RuleBase" id="RU003357"/>
    </source>
</evidence>
<organism evidence="16 17">
    <name type="scientific">Nitrospirillum viridazoti CBAmc</name>
    <dbReference type="NCBI Taxonomy" id="1441467"/>
    <lineage>
        <taxon>Bacteria</taxon>
        <taxon>Pseudomonadati</taxon>
        <taxon>Pseudomonadota</taxon>
        <taxon>Alphaproteobacteria</taxon>
        <taxon>Rhodospirillales</taxon>
        <taxon>Azospirillaceae</taxon>
        <taxon>Nitrospirillum</taxon>
        <taxon>Nitrospirillum viridazoti</taxon>
    </lineage>
</organism>
<dbReference type="InterPro" id="IPR039426">
    <property type="entry name" value="TonB-dep_rcpt-like"/>
</dbReference>
<evidence type="ECO:0000256" key="8">
    <source>
        <dbReference type="ARBA" id="ARBA00023065"/>
    </source>
</evidence>
<evidence type="ECO:0000256" key="2">
    <source>
        <dbReference type="ARBA" id="ARBA00022448"/>
    </source>
</evidence>
<keyword evidence="11 12" id="KW-0998">Cell outer membrane</keyword>
<dbReference type="InterPro" id="IPR037066">
    <property type="entry name" value="Plug_dom_sf"/>
</dbReference>
<dbReference type="PROSITE" id="PS52016">
    <property type="entry name" value="TONB_DEPENDENT_REC_3"/>
    <property type="match status" value="1"/>
</dbReference>
<dbReference type="PANTHER" id="PTHR32552:SF89">
    <property type="entry name" value="CATECHOLATE SIDEROPHORE RECEPTOR FIU"/>
    <property type="match status" value="1"/>
</dbReference>
<evidence type="ECO:0000256" key="10">
    <source>
        <dbReference type="ARBA" id="ARBA00023136"/>
    </source>
</evidence>
<keyword evidence="9 13" id="KW-0798">TonB box</keyword>
<dbReference type="PANTHER" id="PTHR32552">
    <property type="entry name" value="FERRICHROME IRON RECEPTOR-RELATED"/>
    <property type="match status" value="1"/>
</dbReference>
<keyword evidence="8" id="KW-0406">Ion transport</keyword>
<reference evidence="16 17" key="1">
    <citation type="submission" date="2017-06" db="EMBL/GenBank/DDBJ databases">
        <title>Complete genome sequence of Nitrospirillum amazonense strain CBAmC, an endophytic nitrogen-fixing and plant growth-promoting bacterium, isolated from sugarcane.</title>
        <authorList>
            <person name="Schwab S."/>
            <person name="dos Santos Teixeira K.R."/>
            <person name="Simoes Araujo J.L."/>
            <person name="Soares Vidal M."/>
            <person name="Borges de Freitas H.R."/>
            <person name="Rivello Crivelaro A.L."/>
            <person name="Bueno de Camargo Nunes A."/>
            <person name="dos Santos C.M."/>
            <person name="Palmeira da Silva Rosa D."/>
            <person name="da Silva Padilha D."/>
            <person name="da Silva E."/>
            <person name="Araujo Terra L."/>
            <person name="Soares Mendes V."/>
            <person name="Farinelli L."/>
            <person name="Magalhaes Cruz L."/>
            <person name="Baldani J.I."/>
        </authorList>
    </citation>
    <scope>NUCLEOTIDE SEQUENCE [LARGE SCALE GENOMIC DNA]</scope>
    <source>
        <strain evidence="16 17">CBAmC</strain>
    </source>
</reference>